<keyword evidence="3" id="KW-1185">Reference proteome</keyword>
<dbReference type="CDD" id="cd18683">
    <property type="entry name" value="PIN_VapC-like"/>
    <property type="match status" value="1"/>
</dbReference>
<dbReference type="Gene3D" id="3.40.50.1010">
    <property type="entry name" value="5'-nuclease"/>
    <property type="match status" value="1"/>
</dbReference>
<dbReference type="InterPro" id="IPR029060">
    <property type="entry name" value="PIN-like_dom_sf"/>
</dbReference>
<proteinExistence type="predicted"/>
<dbReference type="PATRIC" id="fig|1454001.3.peg.2536"/>
<dbReference type="PANTHER" id="PTHR39664">
    <property type="match status" value="1"/>
</dbReference>
<evidence type="ECO:0000313" key="3">
    <source>
        <dbReference type="Proteomes" id="UP000020218"/>
    </source>
</evidence>
<comment type="caution">
    <text evidence="2">The sequence shown here is derived from an EMBL/GenBank/DDBJ whole genome shotgun (WGS) entry which is preliminary data.</text>
</comment>
<dbReference type="SUPFAM" id="SSF88723">
    <property type="entry name" value="PIN domain-like"/>
    <property type="match status" value="1"/>
</dbReference>
<dbReference type="Pfam" id="PF01850">
    <property type="entry name" value="PIN"/>
    <property type="match status" value="1"/>
</dbReference>
<dbReference type="PANTHER" id="PTHR39664:SF2">
    <property type="entry name" value="NUCLEIC ACID-BINDING PROTEIN, CONTAINING PIN DOMAIN-RELATED"/>
    <property type="match status" value="1"/>
</dbReference>
<sequence length="131" mass="14331">MTGLDTNVLVRYIMQDDAEQSLLSTRLVESLSVESPGFVALISVVELGWVLNSAYDLDRNQIAEAFEGLLRTKEIVVERAETVWKALRIFQRTNADLADCLIERSAAAAGCSMTVTFDRGAVKGCGMTLVT</sequence>
<dbReference type="AlphaFoldDB" id="A0A011NPP0"/>
<name>A0A011NPP0_9PROT</name>
<gene>
    <name evidence="2" type="ORF">AW08_02482</name>
</gene>
<evidence type="ECO:0000313" key="2">
    <source>
        <dbReference type="EMBL" id="EXI66577.1"/>
    </source>
</evidence>
<dbReference type="EMBL" id="JFAX01000014">
    <property type="protein sequence ID" value="EXI66577.1"/>
    <property type="molecule type" value="Genomic_DNA"/>
</dbReference>
<evidence type="ECO:0000259" key="1">
    <source>
        <dbReference type="Pfam" id="PF01850"/>
    </source>
</evidence>
<dbReference type="STRING" id="1454001.AW08_02482"/>
<organism evidence="2 3">
    <name type="scientific">Candidatus Accumulibacter adjunctus</name>
    <dbReference type="NCBI Taxonomy" id="1454001"/>
    <lineage>
        <taxon>Bacteria</taxon>
        <taxon>Pseudomonadati</taxon>
        <taxon>Pseudomonadota</taxon>
        <taxon>Betaproteobacteria</taxon>
        <taxon>Candidatus Accumulibacter</taxon>
    </lineage>
</organism>
<reference evidence="2" key="1">
    <citation type="submission" date="2014-02" db="EMBL/GenBank/DDBJ databases">
        <title>Expanding our view of genomic diversity in Candidatus Accumulibacter clades.</title>
        <authorList>
            <person name="Skennerton C.T."/>
            <person name="Barr J.J."/>
            <person name="Slater F.R."/>
            <person name="Bond P.L."/>
            <person name="Tyson G.W."/>
        </authorList>
    </citation>
    <scope>NUCLEOTIDE SEQUENCE [LARGE SCALE GENOMIC DNA]</scope>
</reference>
<dbReference type="InterPro" id="IPR002716">
    <property type="entry name" value="PIN_dom"/>
</dbReference>
<dbReference type="Proteomes" id="UP000020218">
    <property type="component" value="Unassembled WGS sequence"/>
</dbReference>
<protein>
    <submittedName>
        <fullName evidence="2">Nucleic-acid-binding protein</fullName>
    </submittedName>
</protein>
<feature type="domain" description="PIN" evidence="1">
    <location>
        <begin position="4"/>
        <end position="120"/>
    </location>
</feature>
<accession>A0A011NPP0</accession>